<feature type="domain" description="RNA polymerase Rpb5 N-terminal" evidence="7">
    <location>
        <begin position="6"/>
        <end position="92"/>
    </location>
</feature>
<evidence type="ECO:0000256" key="2">
    <source>
        <dbReference type="ARBA" id="ARBA00020809"/>
    </source>
</evidence>
<dbReference type="HAMAP" id="MF_00025">
    <property type="entry name" value="RNApol_Rpo5_RPB5"/>
    <property type="match status" value="1"/>
</dbReference>
<dbReference type="Pfam" id="PF01191">
    <property type="entry name" value="RNA_pol_Rpb5_C"/>
    <property type="match status" value="1"/>
</dbReference>
<dbReference type="EMBL" id="LSSM01006655">
    <property type="protein sequence ID" value="OMJ10333.1"/>
    <property type="molecule type" value="Genomic_DNA"/>
</dbReference>
<keyword evidence="8" id="KW-0240">DNA-directed RNA polymerase</keyword>
<feature type="domain" description="RNA polymerase subunit H/Rpb5 C-terminal" evidence="6">
    <location>
        <begin position="135"/>
        <end position="207"/>
    </location>
</feature>
<keyword evidence="3" id="KW-0804">Transcription</keyword>
<dbReference type="GO" id="GO:0042797">
    <property type="term" value="P:tRNA transcription by RNA polymerase III"/>
    <property type="evidence" value="ECO:0007669"/>
    <property type="project" value="TreeGrafter"/>
</dbReference>
<dbReference type="Proteomes" id="UP000187429">
    <property type="component" value="Unassembled WGS sequence"/>
</dbReference>
<dbReference type="GO" id="GO:0005736">
    <property type="term" value="C:RNA polymerase I complex"/>
    <property type="evidence" value="ECO:0007669"/>
    <property type="project" value="TreeGrafter"/>
</dbReference>
<protein>
    <recommendedName>
        <fullName evidence="2">DNA-directed RNA polymerases I, II, and III subunit RPABC1</fullName>
    </recommendedName>
</protein>
<comment type="subcellular location">
    <subcellularLocation>
        <location evidence="1">Nucleus</location>
    </subcellularLocation>
</comment>
<comment type="similarity">
    <text evidence="5">Belongs to the archaeal Rpo5/eukaryotic RPB5 RNA polymerase subunit family.</text>
</comment>
<evidence type="ECO:0000313" key="11">
    <source>
        <dbReference type="Proteomes" id="UP000187429"/>
    </source>
</evidence>
<dbReference type="GO" id="GO:0005666">
    <property type="term" value="C:RNA polymerase III complex"/>
    <property type="evidence" value="ECO:0007669"/>
    <property type="project" value="TreeGrafter"/>
</dbReference>
<dbReference type="GO" id="GO:0003899">
    <property type="term" value="F:DNA-directed RNA polymerase activity"/>
    <property type="evidence" value="ECO:0007669"/>
    <property type="project" value="InterPro"/>
</dbReference>
<dbReference type="GO" id="GO:0006366">
    <property type="term" value="P:transcription by RNA polymerase II"/>
    <property type="evidence" value="ECO:0007669"/>
    <property type="project" value="TreeGrafter"/>
</dbReference>
<dbReference type="OrthoDB" id="248779at2759"/>
<evidence type="ECO:0000259" key="7">
    <source>
        <dbReference type="Pfam" id="PF03871"/>
    </source>
</evidence>
<evidence type="ECO:0000259" key="6">
    <source>
        <dbReference type="Pfam" id="PF01191"/>
    </source>
</evidence>
<evidence type="ECO:0000256" key="3">
    <source>
        <dbReference type="ARBA" id="ARBA00023163"/>
    </source>
</evidence>
<evidence type="ECO:0000256" key="1">
    <source>
        <dbReference type="ARBA" id="ARBA00004123"/>
    </source>
</evidence>
<proteinExistence type="inferred from homology"/>
<dbReference type="InterPro" id="IPR005571">
    <property type="entry name" value="RNA_pol_Rpb5_N"/>
</dbReference>
<dbReference type="SUPFAM" id="SSF55287">
    <property type="entry name" value="RPB5-like RNA polymerase subunit"/>
    <property type="match status" value="1"/>
</dbReference>
<dbReference type="EMBL" id="LSSM01001143">
    <property type="protein sequence ID" value="OMJ27150.1"/>
    <property type="molecule type" value="Genomic_DNA"/>
</dbReference>
<dbReference type="InterPro" id="IPR000783">
    <property type="entry name" value="RNA_pol_subH/Rpb5_C"/>
</dbReference>
<organism evidence="8 11">
    <name type="scientific">Smittium culicis</name>
    <dbReference type="NCBI Taxonomy" id="133412"/>
    <lineage>
        <taxon>Eukaryota</taxon>
        <taxon>Fungi</taxon>
        <taxon>Fungi incertae sedis</taxon>
        <taxon>Zoopagomycota</taxon>
        <taxon>Kickxellomycotina</taxon>
        <taxon>Harpellomycetes</taxon>
        <taxon>Harpellales</taxon>
        <taxon>Legeriomycetaceae</taxon>
        <taxon>Smittium</taxon>
    </lineage>
</organism>
<dbReference type="GO" id="GO:0003677">
    <property type="term" value="F:DNA binding"/>
    <property type="evidence" value="ECO:0007669"/>
    <property type="project" value="InterPro"/>
</dbReference>
<dbReference type="PANTHER" id="PTHR10535">
    <property type="entry name" value="DNA-DIRECTED RNA POLYMERASES I, II, AND III SUBUNIT RPABC1"/>
    <property type="match status" value="1"/>
</dbReference>
<reference evidence="8" key="1">
    <citation type="submission" date="2017-01" db="EMBL/GenBank/DDBJ databases">
        <authorList>
            <person name="Mah S.A."/>
            <person name="Swanson W.J."/>
            <person name="Moy G.W."/>
            <person name="Vacquier V.D."/>
        </authorList>
    </citation>
    <scope>NUCLEOTIDE SEQUENCE [LARGE SCALE GENOMIC DNA]</scope>
    <source>
        <strain evidence="8">ID-206-W2</strain>
    </source>
</reference>
<dbReference type="Pfam" id="PF03871">
    <property type="entry name" value="RNA_pol_Rpb5_N"/>
    <property type="match status" value="1"/>
</dbReference>
<dbReference type="AlphaFoldDB" id="A0A1R1X6R6"/>
<dbReference type="FunFam" id="3.40.1340.10:FF:000001">
    <property type="entry name" value="DNA-directed RNA polymerases I, II, and III subunit RPABC1"/>
    <property type="match status" value="1"/>
</dbReference>
<dbReference type="PANTHER" id="PTHR10535:SF0">
    <property type="entry name" value="DNA-DIRECTED RNA POLYMERASES I, II, AND III SUBUNIT RPABC1"/>
    <property type="match status" value="1"/>
</dbReference>
<dbReference type="Gene3D" id="3.90.940.20">
    <property type="entry name" value="RPB5-like RNA polymerase subunit"/>
    <property type="match status" value="1"/>
</dbReference>
<evidence type="ECO:0000313" key="8">
    <source>
        <dbReference type="EMBL" id="OMJ10333.1"/>
    </source>
</evidence>
<dbReference type="PROSITE" id="PS01110">
    <property type="entry name" value="RNA_POL_H_23KD"/>
    <property type="match status" value="1"/>
</dbReference>
<name>A0A1R1X6R6_9FUNG</name>
<dbReference type="InterPro" id="IPR035913">
    <property type="entry name" value="RPB5-like_sf"/>
</dbReference>
<dbReference type="NCBIfam" id="NF007129">
    <property type="entry name" value="PRK09570.1"/>
    <property type="match status" value="1"/>
</dbReference>
<dbReference type="InterPro" id="IPR036710">
    <property type="entry name" value="RNA_pol_Rpb5_N_sf"/>
</dbReference>
<gene>
    <name evidence="8" type="ORF">AYI69_g10290</name>
    <name evidence="10" type="ORF">AYI69_g3425</name>
    <name evidence="9" type="ORF">AYI69_g4780</name>
</gene>
<dbReference type="GO" id="GO:0005665">
    <property type="term" value="C:RNA polymerase II, core complex"/>
    <property type="evidence" value="ECO:0007669"/>
    <property type="project" value="TreeGrafter"/>
</dbReference>
<comment type="caution">
    <text evidence="8">The sequence shown here is derived from an EMBL/GenBank/DDBJ whole genome shotgun (WGS) entry which is preliminary data.</text>
</comment>
<sequence>MEADSRDVARMWRVYRTIYQMCRDRGYLVGQRDLDRNLDDFKTEFAPNNTVDRNRLTFLVQKRDDPGDQMLVFFPEDSSVGIKPIRIYAEKMVSQGVTKGIIIYRKNMTPSASKILSQMSSKYQLEAFQEADLLVNITHHELVPTHVVLTTEEKKTLLQRYHLKESQLPRIQLADPVARYYGLKRGQVVKIIRASETAGRYLTYRLCI</sequence>
<reference evidence="11" key="2">
    <citation type="submission" date="2017-01" db="EMBL/GenBank/DDBJ databases">
        <authorList>
            <person name="Wang Y."/>
            <person name="White M."/>
            <person name="Kvist S."/>
            <person name="Moncalvo J.-M."/>
        </authorList>
    </citation>
    <scope>NUCLEOTIDE SEQUENCE [LARGE SCALE GENOMIC DNA]</scope>
    <source>
        <strain evidence="11">ID-206-W2</strain>
    </source>
</reference>
<dbReference type="InterPro" id="IPR014381">
    <property type="entry name" value="Arch_Rpo5/euc_Rpb5"/>
</dbReference>
<dbReference type="InterPro" id="IPR020608">
    <property type="entry name" value="RNA_pol_subH/Rpb5_CS"/>
</dbReference>
<dbReference type="SUPFAM" id="SSF53036">
    <property type="entry name" value="Eukaryotic RPB5 N-terminal domain"/>
    <property type="match status" value="1"/>
</dbReference>
<dbReference type="PIRSF" id="PIRSF000747">
    <property type="entry name" value="RPB5"/>
    <property type="match status" value="1"/>
</dbReference>
<dbReference type="FunFam" id="3.90.940.20:FF:000001">
    <property type="entry name" value="DNA-directed RNA polymerases I, II, and III subunit RPABC1"/>
    <property type="match status" value="1"/>
</dbReference>
<dbReference type="EMBL" id="LSSM01001916">
    <property type="protein sequence ID" value="OMJ24012.1"/>
    <property type="molecule type" value="Genomic_DNA"/>
</dbReference>
<evidence type="ECO:0000256" key="4">
    <source>
        <dbReference type="ARBA" id="ARBA00023242"/>
    </source>
</evidence>
<dbReference type="Gene3D" id="3.40.1340.10">
    <property type="entry name" value="RNA polymerase, Rpb5, N-terminal domain"/>
    <property type="match status" value="1"/>
</dbReference>
<accession>A0A1R1X6R6</accession>
<evidence type="ECO:0000256" key="5">
    <source>
        <dbReference type="ARBA" id="ARBA00025765"/>
    </source>
</evidence>
<dbReference type="GO" id="GO:0006362">
    <property type="term" value="P:transcription elongation by RNA polymerase I"/>
    <property type="evidence" value="ECO:0007669"/>
    <property type="project" value="TreeGrafter"/>
</dbReference>
<keyword evidence="11" id="KW-1185">Reference proteome</keyword>
<keyword evidence="4" id="KW-0539">Nucleus</keyword>
<evidence type="ECO:0000313" key="9">
    <source>
        <dbReference type="EMBL" id="OMJ24012.1"/>
    </source>
</evidence>
<evidence type="ECO:0000313" key="10">
    <source>
        <dbReference type="EMBL" id="OMJ27150.1"/>
    </source>
</evidence>